<accession>D4S069</accession>
<dbReference type="EMBL" id="ABWN01000030">
    <property type="protein sequence ID" value="EFF68217.1"/>
    <property type="molecule type" value="Genomic_DNA"/>
</dbReference>
<dbReference type="Gene3D" id="3.40.50.300">
    <property type="entry name" value="P-loop containing nucleotide triphosphate hydrolases"/>
    <property type="match status" value="1"/>
</dbReference>
<gene>
    <name evidence="4" type="primary">spoIVA</name>
    <name evidence="4" type="ORF">BUTYVIB_01485</name>
</gene>
<dbReference type="Pfam" id="PF09547">
    <property type="entry name" value="SpoIVA_ATPase"/>
    <property type="match status" value="1"/>
</dbReference>
<comment type="caution">
    <text evidence="4">The sequence shown here is derived from an EMBL/GenBank/DDBJ whole genome shotgun (WGS) entry which is preliminary data.</text>
</comment>
<protein>
    <submittedName>
        <fullName evidence="4">Stage IV sporulation protein A</fullName>
    </submittedName>
</protein>
<keyword evidence="5" id="KW-1185">Reference proteome</keyword>
<dbReference type="InterPro" id="IPR046841">
    <property type="entry name" value="SpoIVA_middle"/>
</dbReference>
<dbReference type="Pfam" id="PF20439">
    <property type="entry name" value="SpoIVA_C"/>
    <property type="match status" value="1"/>
</dbReference>
<dbReference type="SUPFAM" id="SSF52540">
    <property type="entry name" value="P-loop containing nucleoside triphosphate hydrolases"/>
    <property type="match status" value="1"/>
</dbReference>
<dbReference type="GeneID" id="98918285"/>
<organism evidence="4 5">
    <name type="scientific">Eshraghiella crossota DSM 2876</name>
    <dbReference type="NCBI Taxonomy" id="511680"/>
    <lineage>
        <taxon>Bacteria</taxon>
        <taxon>Bacillati</taxon>
        <taxon>Bacillota</taxon>
        <taxon>Clostridia</taxon>
        <taxon>Lachnospirales</taxon>
        <taxon>Lachnospiraceae</taxon>
        <taxon>Eshraghiella</taxon>
    </lineage>
</organism>
<dbReference type="AlphaFoldDB" id="D4S069"/>
<evidence type="ECO:0000259" key="3">
    <source>
        <dbReference type="Pfam" id="PF20439"/>
    </source>
</evidence>
<dbReference type="NCBIfam" id="TIGR02836">
    <property type="entry name" value="spore_IV_A"/>
    <property type="match status" value="1"/>
</dbReference>
<proteinExistence type="predicted"/>
<dbReference type="GO" id="GO:0005524">
    <property type="term" value="F:ATP binding"/>
    <property type="evidence" value="ECO:0007669"/>
    <property type="project" value="InterPro"/>
</dbReference>
<sequence length="490" mass="55062">MDNISLYEDIKARTGGEIYLGVVGPVRTGKSTFIRRFMDLCVIPSILDPNEKKRIIDELPQAGVGKTVMTTEPKFIPKTGIEIPLSNNVKAKFRLIDCVGYIVDSAQGVYEDDKERLVKTPWFDENIPFSKAAQTGTEKVIRDHSTIGIVMTTDGSIGEFTRDDYISAEEKAIMELKKIKKPFIVIVNSTFPASDFTRKIANEISEKYEVTALPMDCENLNKEDVNKILSAILYEFPIDCFNFNIPGWTECLKNDNPVKAELIENAADILQKITCVKDISKGYRNSDKNQYITSVKINEFDFNTGILSVDFELDEKLYYEHLSNLTGENIEDEYALIELIRRLSKFDKEFNGYNDAINVAKNKGYGVVVPGLNDVKLYDPEIIKNGNKYGVKLKAESPSLHMIKVNIGTEISPIVGSKEQAEDLMAYIKESTKEGNVWETNIFGKTIGNLVEEGIAAKIQTINDDCQMKLIDTMQKVVNETSNGIICLIL</sequence>
<evidence type="ECO:0000259" key="2">
    <source>
        <dbReference type="Pfam" id="PF20438"/>
    </source>
</evidence>
<dbReference type="STRING" id="45851.BHV86_10310"/>
<dbReference type="PIRSF" id="PIRSF007466">
    <property type="entry name" value="SpoIVA"/>
    <property type="match status" value="1"/>
</dbReference>
<dbReference type="InterPro" id="IPR046842">
    <property type="entry name" value="SpoIVA_ATPase"/>
</dbReference>
<dbReference type="GO" id="GO:0016887">
    <property type="term" value="F:ATP hydrolysis activity"/>
    <property type="evidence" value="ECO:0007669"/>
    <property type="project" value="InterPro"/>
</dbReference>
<dbReference type="InterPro" id="IPR014201">
    <property type="entry name" value="Spore_IV_A"/>
</dbReference>
<evidence type="ECO:0000313" key="4">
    <source>
        <dbReference type="EMBL" id="EFF68217.1"/>
    </source>
</evidence>
<dbReference type="RefSeq" id="WP_005603107.1">
    <property type="nucleotide sequence ID" value="NZ_GG663524.1"/>
</dbReference>
<reference evidence="4 5" key="1">
    <citation type="submission" date="2010-02" db="EMBL/GenBank/DDBJ databases">
        <authorList>
            <person name="Weinstock G."/>
            <person name="Sodergren E."/>
            <person name="Clifton S."/>
            <person name="Fulton L."/>
            <person name="Fulton B."/>
            <person name="Courtney L."/>
            <person name="Fronick C."/>
            <person name="Harrison M."/>
            <person name="Strong C."/>
            <person name="Farmer C."/>
            <person name="Delahaunty K."/>
            <person name="Markovic C."/>
            <person name="Hall O."/>
            <person name="Minx P."/>
            <person name="Tomlinson C."/>
            <person name="Mitreva M."/>
            <person name="Nelson J."/>
            <person name="Hou S."/>
            <person name="Wollam A."/>
            <person name="Pepin K.H."/>
            <person name="Johnson M."/>
            <person name="Bhonagiri V."/>
            <person name="Zhang X."/>
            <person name="Suruliraj S."/>
            <person name="Warren W."/>
            <person name="Chinwalla A."/>
            <person name="Mardis E.R."/>
            <person name="Wilson R.K."/>
        </authorList>
    </citation>
    <scope>NUCLEOTIDE SEQUENCE [LARGE SCALE GENOMIC DNA]</scope>
    <source>
        <strain evidence="4 5">DSM 2876</strain>
    </source>
</reference>
<dbReference type="InterPro" id="IPR046840">
    <property type="entry name" value="SpoIVA_C"/>
</dbReference>
<dbReference type="Proteomes" id="UP000006238">
    <property type="component" value="Unassembled WGS sequence"/>
</dbReference>
<dbReference type="InterPro" id="IPR027417">
    <property type="entry name" value="P-loop_NTPase"/>
</dbReference>
<dbReference type="eggNOG" id="COG5019">
    <property type="taxonomic scope" value="Bacteria"/>
</dbReference>
<feature type="domain" description="Sporulation stage IV protein A C-terminal" evidence="3">
    <location>
        <begin position="417"/>
        <end position="490"/>
    </location>
</feature>
<dbReference type="HOGENOM" id="CLU_043635_0_0_9"/>
<name>D4S069_9FIRM</name>
<feature type="domain" description="Stage IV sporulation protein A middle" evidence="2">
    <location>
        <begin position="238"/>
        <end position="416"/>
    </location>
</feature>
<feature type="domain" description="Stage IV sporulation protein A ATPase" evidence="1">
    <location>
        <begin position="1"/>
        <end position="237"/>
    </location>
</feature>
<dbReference type="Pfam" id="PF20438">
    <property type="entry name" value="SpoIVA_middle"/>
    <property type="match status" value="1"/>
</dbReference>
<evidence type="ECO:0000259" key="1">
    <source>
        <dbReference type="Pfam" id="PF09547"/>
    </source>
</evidence>
<dbReference type="GO" id="GO:0043934">
    <property type="term" value="P:sporulation"/>
    <property type="evidence" value="ECO:0007669"/>
    <property type="project" value="InterPro"/>
</dbReference>
<evidence type="ECO:0000313" key="5">
    <source>
        <dbReference type="Proteomes" id="UP000006238"/>
    </source>
</evidence>